<evidence type="ECO:0000256" key="1">
    <source>
        <dbReference type="SAM" id="Phobius"/>
    </source>
</evidence>
<feature type="transmembrane region" description="Helical" evidence="1">
    <location>
        <begin position="9"/>
        <end position="33"/>
    </location>
</feature>
<dbReference type="AlphaFoldDB" id="A0A0F9JNJ0"/>
<accession>A0A0F9JNJ0</accession>
<organism evidence="2">
    <name type="scientific">marine sediment metagenome</name>
    <dbReference type="NCBI Taxonomy" id="412755"/>
    <lineage>
        <taxon>unclassified sequences</taxon>
        <taxon>metagenomes</taxon>
        <taxon>ecological metagenomes</taxon>
    </lineage>
</organism>
<sequence length="140" mass="16520">MTNLLEKSLLIGFGILVLTIFSSIITPFLAKIVEFNENEKNDLESYMIFINEIDLAIIYVIQNPNELYLKKIEYPSNLNISFYDHFAEYEFIIDKKIYNKIFIYNKTFINSYFRGIPPQTYLLNASYHSSFIGINLIKLY</sequence>
<keyword evidence="1" id="KW-0812">Transmembrane</keyword>
<keyword evidence="1" id="KW-0472">Membrane</keyword>
<evidence type="ECO:0000313" key="2">
    <source>
        <dbReference type="EMBL" id="KKM64006.1"/>
    </source>
</evidence>
<dbReference type="EMBL" id="LAZR01010986">
    <property type="protein sequence ID" value="KKM64006.1"/>
    <property type="molecule type" value="Genomic_DNA"/>
</dbReference>
<protein>
    <submittedName>
        <fullName evidence="2">Uncharacterized protein</fullName>
    </submittedName>
</protein>
<keyword evidence="1" id="KW-1133">Transmembrane helix</keyword>
<proteinExistence type="predicted"/>
<reference evidence="2" key="1">
    <citation type="journal article" date="2015" name="Nature">
        <title>Complex archaea that bridge the gap between prokaryotes and eukaryotes.</title>
        <authorList>
            <person name="Spang A."/>
            <person name="Saw J.H."/>
            <person name="Jorgensen S.L."/>
            <person name="Zaremba-Niedzwiedzka K."/>
            <person name="Martijn J."/>
            <person name="Lind A.E."/>
            <person name="van Eijk R."/>
            <person name="Schleper C."/>
            <person name="Guy L."/>
            <person name="Ettema T.J."/>
        </authorList>
    </citation>
    <scope>NUCLEOTIDE SEQUENCE</scope>
</reference>
<comment type="caution">
    <text evidence="2">The sequence shown here is derived from an EMBL/GenBank/DDBJ whole genome shotgun (WGS) entry which is preliminary data.</text>
</comment>
<name>A0A0F9JNJ0_9ZZZZ</name>
<gene>
    <name evidence="2" type="ORF">LCGC14_1505740</name>
</gene>